<feature type="transmembrane region" description="Helical" evidence="8">
    <location>
        <begin position="256"/>
        <end position="275"/>
    </location>
</feature>
<evidence type="ECO:0000256" key="5">
    <source>
        <dbReference type="ARBA" id="ARBA00022692"/>
    </source>
</evidence>
<evidence type="ECO:0000256" key="4">
    <source>
        <dbReference type="ARBA" id="ARBA00022679"/>
    </source>
</evidence>
<protein>
    <submittedName>
        <fullName evidence="10">Glycosyltransferase family 39 protein</fullName>
    </submittedName>
</protein>
<evidence type="ECO:0000259" key="9">
    <source>
        <dbReference type="Pfam" id="PF02366"/>
    </source>
</evidence>
<evidence type="ECO:0000256" key="2">
    <source>
        <dbReference type="ARBA" id="ARBA00022475"/>
    </source>
</evidence>
<dbReference type="InterPro" id="IPR050297">
    <property type="entry name" value="LipidA_mod_glycosyltrf_83"/>
</dbReference>
<dbReference type="PANTHER" id="PTHR33908">
    <property type="entry name" value="MANNOSYLTRANSFERASE YKCB-RELATED"/>
    <property type="match status" value="1"/>
</dbReference>
<comment type="caution">
    <text evidence="10">The sequence shown here is derived from an EMBL/GenBank/DDBJ whole genome shotgun (WGS) entry which is preliminary data.</text>
</comment>
<feature type="domain" description="ArnT-like N-terminal" evidence="9">
    <location>
        <begin position="99"/>
        <end position="301"/>
    </location>
</feature>
<feature type="transmembrane region" description="Helical" evidence="8">
    <location>
        <begin position="154"/>
        <end position="173"/>
    </location>
</feature>
<dbReference type="InterPro" id="IPR003342">
    <property type="entry name" value="ArnT-like_N"/>
</dbReference>
<keyword evidence="6 8" id="KW-1133">Transmembrane helix</keyword>
<dbReference type="Pfam" id="PF02366">
    <property type="entry name" value="PMT"/>
    <property type="match status" value="1"/>
</dbReference>
<dbReference type="AlphaFoldDB" id="A0A8I1GIQ0"/>
<dbReference type="PANTHER" id="PTHR33908:SF3">
    <property type="entry name" value="UNDECAPRENYL PHOSPHATE-ALPHA-4-AMINO-4-DEOXY-L-ARABINOSE ARABINOSYL TRANSFERASE"/>
    <property type="match status" value="1"/>
</dbReference>
<feature type="transmembrane region" description="Helical" evidence="8">
    <location>
        <begin position="447"/>
        <end position="469"/>
    </location>
</feature>
<reference evidence="10 11" key="1">
    <citation type="submission" date="2020-12" db="EMBL/GenBank/DDBJ databases">
        <title>Revised draft genomes of Rhodomicrobium vannielii ATCC 17100 and Rhodomicrobium udaipurense JA643.</title>
        <authorList>
            <person name="Conners E.M."/>
            <person name="Davenport E.J."/>
            <person name="Bose A."/>
        </authorList>
    </citation>
    <scope>NUCLEOTIDE SEQUENCE [LARGE SCALE GENOMIC DNA]</scope>
    <source>
        <strain evidence="10 11">JA643</strain>
    </source>
</reference>
<dbReference type="GO" id="GO:0009103">
    <property type="term" value="P:lipopolysaccharide biosynthetic process"/>
    <property type="evidence" value="ECO:0007669"/>
    <property type="project" value="TreeGrafter"/>
</dbReference>
<dbReference type="GO" id="GO:0006493">
    <property type="term" value="P:protein O-linked glycosylation"/>
    <property type="evidence" value="ECO:0007669"/>
    <property type="project" value="InterPro"/>
</dbReference>
<evidence type="ECO:0000256" key="8">
    <source>
        <dbReference type="SAM" id="Phobius"/>
    </source>
</evidence>
<dbReference type="GO" id="GO:0005886">
    <property type="term" value="C:plasma membrane"/>
    <property type="evidence" value="ECO:0007669"/>
    <property type="project" value="UniProtKB-SubCell"/>
</dbReference>
<keyword evidence="11" id="KW-1185">Reference proteome</keyword>
<feature type="transmembrane region" description="Helical" evidence="8">
    <location>
        <begin position="332"/>
        <end position="358"/>
    </location>
</feature>
<comment type="subcellular location">
    <subcellularLocation>
        <location evidence="1">Cell membrane</location>
        <topology evidence="1">Multi-pass membrane protein</topology>
    </subcellularLocation>
</comment>
<keyword evidence="5 8" id="KW-0812">Transmembrane</keyword>
<feature type="transmembrane region" description="Helical" evidence="8">
    <location>
        <begin position="185"/>
        <end position="203"/>
    </location>
</feature>
<evidence type="ECO:0000313" key="11">
    <source>
        <dbReference type="Proteomes" id="UP000623250"/>
    </source>
</evidence>
<proteinExistence type="predicted"/>
<keyword evidence="7 8" id="KW-0472">Membrane</keyword>
<organism evidence="10 11">
    <name type="scientific">Rhodomicrobium udaipurense</name>
    <dbReference type="NCBI Taxonomy" id="1202716"/>
    <lineage>
        <taxon>Bacteria</taxon>
        <taxon>Pseudomonadati</taxon>
        <taxon>Pseudomonadota</taxon>
        <taxon>Alphaproteobacteria</taxon>
        <taxon>Hyphomicrobiales</taxon>
        <taxon>Hyphomicrobiaceae</taxon>
        <taxon>Rhodomicrobium</taxon>
    </lineage>
</organism>
<gene>
    <name evidence="10" type="ORF">JDN41_16220</name>
</gene>
<dbReference type="GO" id="GO:0010041">
    <property type="term" value="P:response to iron(III) ion"/>
    <property type="evidence" value="ECO:0007669"/>
    <property type="project" value="TreeGrafter"/>
</dbReference>
<dbReference type="Proteomes" id="UP000623250">
    <property type="component" value="Unassembled WGS sequence"/>
</dbReference>
<dbReference type="GO" id="GO:0000030">
    <property type="term" value="F:mannosyltransferase activity"/>
    <property type="evidence" value="ECO:0007669"/>
    <property type="project" value="InterPro"/>
</dbReference>
<name>A0A8I1GIQ0_9HYPH</name>
<keyword evidence="3" id="KW-0328">Glycosyltransferase</keyword>
<evidence type="ECO:0000256" key="6">
    <source>
        <dbReference type="ARBA" id="ARBA00022989"/>
    </source>
</evidence>
<feature type="transmembrane region" description="Helical" evidence="8">
    <location>
        <begin position="367"/>
        <end position="385"/>
    </location>
</feature>
<evidence type="ECO:0000256" key="1">
    <source>
        <dbReference type="ARBA" id="ARBA00004651"/>
    </source>
</evidence>
<keyword evidence="4 10" id="KW-0808">Transferase</keyword>
<accession>A0A8I1GIQ0</accession>
<feature type="transmembrane region" description="Helical" evidence="8">
    <location>
        <begin position="476"/>
        <end position="496"/>
    </location>
</feature>
<feature type="transmembrane region" description="Helical" evidence="8">
    <location>
        <begin position="391"/>
        <end position="407"/>
    </location>
</feature>
<feature type="transmembrane region" description="Helical" evidence="8">
    <location>
        <begin position="209"/>
        <end position="226"/>
    </location>
</feature>
<sequence length="640" mass="69095">MLQHGWKAGSRFPQASTKDEIARDSTSCCDLRKRMEAIPVSVPRAESDASRLAAVDAAVARGLRALAFRRYAAALALALLCTVLFLPGIASLPVTDRDEARFAQATKQMLETGDFVDIHFQQETRYKKPVGIYWLQSAAVTAAESAGATLTDIWAYRIPSFLGALGAVLLTFWAARGIFGRETALVASALFATCLTMSFEARIAKSDAALIAAIMLAQGALFRLYMARDPARTGWLAALFWIGLGVGILIKGPVAPALSFITAAVVLIFDSRRAWLKNLHWKWGVPLLLLLTLPWFIAIGVSSGGAFFKASLGQDFAGKLASGQEKHWGPPGFYFIAFWWTFWPAVLFATGGAVAWLWRQRRVSRRVLFLLAWIVPWWLIIEAIPTKLPHYALPLYPAIAMAAAFAFREAAQRVSRARLSAVLWSFLATAQIVLLLGLSWIAEAENLPLLVAILVTLAAASVFTAASAWGSYSRAALAGAVVSAALFYTAAFRVALPGLEPIWITKSATAAAERLAGCGEAPVAFGGISEPSLVFMNGTRTILGSVPGSAEALASGAARLAFVNGSKRDVFEKVFEDKAGAAPRFLGCVDGVNINGRGPTRLIVFARPEAAALPACVPVPETECRDKEVVRWRRLFDTKF</sequence>
<dbReference type="GO" id="GO:0016763">
    <property type="term" value="F:pentosyltransferase activity"/>
    <property type="evidence" value="ECO:0007669"/>
    <property type="project" value="TreeGrafter"/>
</dbReference>
<keyword evidence="2" id="KW-1003">Cell membrane</keyword>
<feature type="transmembrane region" description="Helical" evidence="8">
    <location>
        <begin position="233"/>
        <end position="250"/>
    </location>
</feature>
<evidence type="ECO:0000256" key="3">
    <source>
        <dbReference type="ARBA" id="ARBA00022676"/>
    </source>
</evidence>
<evidence type="ECO:0000256" key="7">
    <source>
        <dbReference type="ARBA" id="ARBA00023136"/>
    </source>
</evidence>
<feature type="transmembrane region" description="Helical" evidence="8">
    <location>
        <begin position="71"/>
        <end position="90"/>
    </location>
</feature>
<evidence type="ECO:0000313" key="10">
    <source>
        <dbReference type="EMBL" id="MBJ7545101.1"/>
    </source>
</evidence>
<dbReference type="EMBL" id="JAEMUK010000085">
    <property type="protein sequence ID" value="MBJ7545101.1"/>
    <property type="molecule type" value="Genomic_DNA"/>
</dbReference>
<feature type="transmembrane region" description="Helical" evidence="8">
    <location>
        <begin position="287"/>
        <end position="312"/>
    </location>
</feature>
<feature type="transmembrane region" description="Helical" evidence="8">
    <location>
        <begin position="419"/>
        <end position="441"/>
    </location>
</feature>